<evidence type="ECO:0000256" key="6">
    <source>
        <dbReference type="ARBA" id="ARBA00022989"/>
    </source>
</evidence>
<evidence type="ECO:0000256" key="3">
    <source>
        <dbReference type="ARBA" id="ARBA00022692"/>
    </source>
</evidence>
<keyword evidence="10" id="KW-1185">Reference proteome</keyword>
<evidence type="ECO:0000256" key="7">
    <source>
        <dbReference type="ARBA" id="ARBA00023136"/>
    </source>
</evidence>
<keyword evidence="5" id="KW-0677">Repeat</keyword>
<sequence length="403" mass="43571">MQLSWHGSCCPAAQGARREIPQVLVKRNIGYLISWTTELFVPGACSDEHPPATEMAFRNTEVETDPTCSHQSSRTSTVTANMGINGCNQKRSRSSLLLVLCTVFSSLLQVHSSSGQSISSPDVSEKITLLQFRYSAGVNSESLSSWDWIGNQCTDWYGVRCWSSGYVRTLTLAKAGLNGTLAPELGGLHVLSSLNLQHNSLTGPIPQEMASMTRLSQLLLQNNQLNGSIPDCLRNMTNLKELNLANNRLEGEFPSNLFATLRKLHTVDLGNNIITGPIPDDLVDIPTLRVLSLRSNNLSGSVSRLLASSPSLVTVDLSNNSLKGRLPSTWAMTNLTSLDLSSNFLQGDIPVSLFKLSNLTKLNLAGNNFTGKVPQLVACHYGEAAFSGSPFLVVEPCPPSATP</sequence>
<evidence type="ECO:0000256" key="8">
    <source>
        <dbReference type="ARBA" id="ARBA00023180"/>
    </source>
</evidence>
<dbReference type="SUPFAM" id="SSF52058">
    <property type="entry name" value="L domain-like"/>
    <property type="match status" value="1"/>
</dbReference>
<protein>
    <recommendedName>
        <fullName evidence="11">Leucine-rich repeat-containing N-terminal plant-type domain-containing protein</fullName>
    </recommendedName>
</protein>
<accession>A0ABD3GAB2</accession>
<evidence type="ECO:0000256" key="4">
    <source>
        <dbReference type="ARBA" id="ARBA00022729"/>
    </source>
</evidence>
<gene>
    <name evidence="9" type="ORF">R1sor_026056</name>
</gene>
<keyword evidence="3" id="KW-0812">Transmembrane</keyword>
<keyword evidence="4" id="KW-0732">Signal</keyword>
<dbReference type="GO" id="GO:0016020">
    <property type="term" value="C:membrane"/>
    <property type="evidence" value="ECO:0007669"/>
    <property type="project" value="UniProtKB-SubCell"/>
</dbReference>
<dbReference type="InterPro" id="IPR003591">
    <property type="entry name" value="Leu-rich_rpt_typical-subtyp"/>
</dbReference>
<dbReference type="FunFam" id="3.80.10.10:FF:000041">
    <property type="entry name" value="LRR receptor-like serine/threonine-protein kinase ERECTA"/>
    <property type="match status" value="1"/>
</dbReference>
<evidence type="ECO:0000313" key="10">
    <source>
        <dbReference type="Proteomes" id="UP001633002"/>
    </source>
</evidence>
<keyword evidence="2" id="KW-0433">Leucine-rich repeat</keyword>
<dbReference type="Pfam" id="PF00560">
    <property type="entry name" value="LRR_1"/>
    <property type="match status" value="2"/>
</dbReference>
<organism evidence="9 10">
    <name type="scientific">Riccia sorocarpa</name>
    <dbReference type="NCBI Taxonomy" id="122646"/>
    <lineage>
        <taxon>Eukaryota</taxon>
        <taxon>Viridiplantae</taxon>
        <taxon>Streptophyta</taxon>
        <taxon>Embryophyta</taxon>
        <taxon>Marchantiophyta</taxon>
        <taxon>Marchantiopsida</taxon>
        <taxon>Marchantiidae</taxon>
        <taxon>Marchantiales</taxon>
        <taxon>Ricciaceae</taxon>
        <taxon>Riccia</taxon>
    </lineage>
</organism>
<evidence type="ECO:0000256" key="2">
    <source>
        <dbReference type="ARBA" id="ARBA00022614"/>
    </source>
</evidence>
<proteinExistence type="predicted"/>
<comment type="subcellular location">
    <subcellularLocation>
        <location evidence="1">Membrane</location>
        <topology evidence="1">Single-pass membrane protein</topology>
    </subcellularLocation>
</comment>
<comment type="caution">
    <text evidence="9">The sequence shown here is derived from an EMBL/GenBank/DDBJ whole genome shotgun (WGS) entry which is preliminary data.</text>
</comment>
<dbReference type="AlphaFoldDB" id="A0ABD3GAB2"/>
<dbReference type="PANTHER" id="PTHR47988">
    <property type="entry name" value="SOMATIC EMBRYOGENESIS RECEPTOR KINASE 1"/>
    <property type="match status" value="1"/>
</dbReference>
<dbReference type="InterPro" id="IPR001611">
    <property type="entry name" value="Leu-rich_rpt"/>
</dbReference>
<keyword evidence="7" id="KW-0472">Membrane</keyword>
<keyword evidence="6" id="KW-1133">Transmembrane helix</keyword>
<evidence type="ECO:0000256" key="5">
    <source>
        <dbReference type="ARBA" id="ARBA00022737"/>
    </source>
</evidence>
<dbReference type="SMART" id="SM00369">
    <property type="entry name" value="LRR_TYP"/>
    <property type="match status" value="4"/>
</dbReference>
<name>A0ABD3GAB2_9MARC</name>
<dbReference type="InterPro" id="IPR032675">
    <property type="entry name" value="LRR_dom_sf"/>
</dbReference>
<dbReference type="Gene3D" id="3.80.10.10">
    <property type="entry name" value="Ribonuclease Inhibitor"/>
    <property type="match status" value="2"/>
</dbReference>
<evidence type="ECO:0008006" key="11">
    <source>
        <dbReference type="Google" id="ProtNLM"/>
    </source>
</evidence>
<reference evidence="9 10" key="1">
    <citation type="submission" date="2024-09" db="EMBL/GenBank/DDBJ databases">
        <title>Chromosome-scale assembly of Riccia sorocarpa.</title>
        <authorList>
            <person name="Paukszto L."/>
        </authorList>
    </citation>
    <scope>NUCLEOTIDE SEQUENCE [LARGE SCALE GENOMIC DNA]</scope>
    <source>
        <strain evidence="9">LP-2024</strain>
        <tissue evidence="9">Aerial parts of the thallus</tissue>
    </source>
</reference>
<evidence type="ECO:0000313" key="9">
    <source>
        <dbReference type="EMBL" id="KAL3676108.1"/>
    </source>
</evidence>
<dbReference type="EMBL" id="JBJQOH010000008">
    <property type="protein sequence ID" value="KAL3676108.1"/>
    <property type="molecule type" value="Genomic_DNA"/>
</dbReference>
<evidence type="ECO:0000256" key="1">
    <source>
        <dbReference type="ARBA" id="ARBA00004167"/>
    </source>
</evidence>
<dbReference type="Proteomes" id="UP001633002">
    <property type="component" value="Unassembled WGS sequence"/>
</dbReference>
<dbReference type="Pfam" id="PF13855">
    <property type="entry name" value="LRR_8"/>
    <property type="match status" value="2"/>
</dbReference>
<dbReference type="FunFam" id="3.80.10.10:FF:000129">
    <property type="entry name" value="Leucine-rich repeat receptor-like kinase"/>
    <property type="match status" value="1"/>
</dbReference>
<keyword evidence="8" id="KW-0325">Glycoprotein</keyword>